<dbReference type="InterPro" id="IPR008927">
    <property type="entry name" value="6-PGluconate_DH-like_C_sf"/>
</dbReference>
<dbReference type="Pfam" id="PF20463">
    <property type="entry name" value="PDH_C"/>
    <property type="match status" value="1"/>
</dbReference>
<accession>A0A383EH89</accession>
<dbReference type="GO" id="GO:0070403">
    <property type="term" value="F:NAD+ binding"/>
    <property type="evidence" value="ECO:0007669"/>
    <property type="project" value="InterPro"/>
</dbReference>
<dbReference type="AlphaFoldDB" id="A0A383EH89"/>
<sequence length="231" mass="25055">MIGGSFALSLKRKGLVDEVVGYGRSRERLEAAQHLGVIDRFSRELTEAVAGADLIFLAAPIEASKTLLKALASLVGPEVIITDAGSVKQEIIAAARQSLEEGFPMFIPGHPIAGKEKSGVTAADGTLFVDHRVVLTPVEETNRDATQRVRRLWEIAGADVVEMDAVEHDRLLAMTSHLPHAVAFALVALLGEQQNAEEFFPLAAGGFYDLTRIASSDPVMWRDIFLNNREP</sequence>
<evidence type="ECO:0000313" key="3">
    <source>
        <dbReference type="EMBL" id="SVE55710.1"/>
    </source>
</evidence>
<organism evidence="3">
    <name type="scientific">marine metagenome</name>
    <dbReference type="NCBI Taxonomy" id="408172"/>
    <lineage>
        <taxon>unclassified sequences</taxon>
        <taxon>metagenomes</taxon>
        <taxon>ecological metagenomes</taxon>
    </lineage>
</organism>
<dbReference type="SUPFAM" id="SSF48179">
    <property type="entry name" value="6-phosphogluconate dehydrogenase C-terminal domain-like"/>
    <property type="match status" value="1"/>
</dbReference>
<evidence type="ECO:0000259" key="2">
    <source>
        <dbReference type="PROSITE" id="PS51176"/>
    </source>
</evidence>
<dbReference type="Gene3D" id="3.40.50.720">
    <property type="entry name" value="NAD(P)-binding Rossmann-like Domain"/>
    <property type="match status" value="1"/>
</dbReference>
<dbReference type="GO" id="GO:0008977">
    <property type="term" value="F:prephenate dehydrogenase (NAD+) activity"/>
    <property type="evidence" value="ECO:0007669"/>
    <property type="project" value="InterPro"/>
</dbReference>
<dbReference type="InterPro" id="IPR050812">
    <property type="entry name" value="Preph/Arog_dehydrog"/>
</dbReference>
<reference evidence="3" key="1">
    <citation type="submission" date="2018-05" db="EMBL/GenBank/DDBJ databases">
        <authorList>
            <person name="Lanie J.A."/>
            <person name="Ng W.-L."/>
            <person name="Kazmierczak K.M."/>
            <person name="Andrzejewski T.M."/>
            <person name="Davidsen T.M."/>
            <person name="Wayne K.J."/>
            <person name="Tettelin H."/>
            <person name="Glass J.I."/>
            <person name="Rusch D."/>
            <person name="Podicherti R."/>
            <person name="Tsui H.-C.T."/>
            <person name="Winkler M.E."/>
        </authorList>
    </citation>
    <scope>NUCLEOTIDE SEQUENCE</scope>
</reference>
<dbReference type="PANTHER" id="PTHR21363">
    <property type="entry name" value="PREPHENATE DEHYDROGENASE"/>
    <property type="match status" value="1"/>
</dbReference>
<dbReference type="GO" id="GO:0006571">
    <property type="term" value="P:tyrosine biosynthetic process"/>
    <property type="evidence" value="ECO:0007669"/>
    <property type="project" value="InterPro"/>
</dbReference>
<dbReference type="FunFam" id="3.40.50.720:FF:000208">
    <property type="entry name" value="Prephenate dehydrogenase"/>
    <property type="match status" value="1"/>
</dbReference>
<proteinExistence type="predicted"/>
<dbReference type="InterPro" id="IPR003099">
    <property type="entry name" value="Prephen_DH"/>
</dbReference>
<dbReference type="PANTHER" id="PTHR21363:SF0">
    <property type="entry name" value="PREPHENATE DEHYDROGENASE [NADP(+)]"/>
    <property type="match status" value="1"/>
</dbReference>
<dbReference type="PROSITE" id="PS51176">
    <property type="entry name" value="PDH_ADH"/>
    <property type="match status" value="1"/>
</dbReference>
<feature type="non-terminal residue" evidence="3">
    <location>
        <position position="231"/>
    </location>
</feature>
<name>A0A383EH89_9ZZZZ</name>
<gene>
    <name evidence="3" type="ORF">METZ01_LOCUS508564</name>
</gene>
<dbReference type="InterPro" id="IPR046826">
    <property type="entry name" value="PDH_N"/>
</dbReference>
<feature type="domain" description="Prephenate/arogenate dehydrogenase" evidence="2">
    <location>
        <begin position="1"/>
        <end position="231"/>
    </location>
</feature>
<dbReference type="GO" id="GO:0004665">
    <property type="term" value="F:prephenate dehydrogenase (NADP+) activity"/>
    <property type="evidence" value="ECO:0007669"/>
    <property type="project" value="InterPro"/>
</dbReference>
<dbReference type="SUPFAM" id="SSF51735">
    <property type="entry name" value="NAD(P)-binding Rossmann-fold domains"/>
    <property type="match status" value="1"/>
</dbReference>
<dbReference type="Gene3D" id="1.10.3660.10">
    <property type="entry name" value="6-phosphogluconate dehydrogenase C-terminal like domain"/>
    <property type="match status" value="1"/>
</dbReference>
<dbReference type="InterPro" id="IPR036291">
    <property type="entry name" value="NAD(P)-bd_dom_sf"/>
</dbReference>
<protein>
    <recommendedName>
        <fullName evidence="2">Prephenate/arogenate dehydrogenase domain-containing protein</fullName>
    </recommendedName>
</protein>
<keyword evidence="1" id="KW-0560">Oxidoreductase</keyword>
<dbReference type="Pfam" id="PF02153">
    <property type="entry name" value="PDH_N"/>
    <property type="match status" value="1"/>
</dbReference>
<dbReference type="InterPro" id="IPR046825">
    <property type="entry name" value="PDH_C"/>
</dbReference>
<evidence type="ECO:0000256" key="1">
    <source>
        <dbReference type="ARBA" id="ARBA00023002"/>
    </source>
</evidence>
<dbReference type="EMBL" id="UINC01225577">
    <property type="protein sequence ID" value="SVE55710.1"/>
    <property type="molecule type" value="Genomic_DNA"/>
</dbReference>